<dbReference type="EMBL" id="UGSB01000001">
    <property type="protein sequence ID" value="SUA56293.1"/>
    <property type="molecule type" value="Genomic_DNA"/>
</dbReference>
<name>A0A378XGD2_9BURK</name>
<dbReference type="STRING" id="1122619.GCA_000373745_02181"/>
<evidence type="ECO:0000313" key="3">
    <source>
        <dbReference type="EMBL" id="SUA56293.1"/>
    </source>
</evidence>
<protein>
    <submittedName>
        <fullName evidence="3">Virus attachment protein p12 family</fullName>
    </submittedName>
</protein>
<reference evidence="3 4" key="1">
    <citation type="submission" date="2018-06" db="EMBL/GenBank/DDBJ databases">
        <authorList>
            <consortium name="Pathogen Informatics"/>
            <person name="Doyle S."/>
        </authorList>
    </citation>
    <scope>NUCLEOTIDE SEQUENCE [LARGE SCALE GENOMIC DNA]</scope>
    <source>
        <strain evidence="3 4">NCTC11997</strain>
    </source>
</reference>
<dbReference type="Proteomes" id="UP000254603">
    <property type="component" value="Unassembled WGS sequence"/>
</dbReference>
<keyword evidence="1" id="KW-1133">Transmembrane helix</keyword>
<keyword evidence="1" id="KW-0472">Membrane</keyword>
<accession>A0A378XGD2</accession>
<evidence type="ECO:0000313" key="4">
    <source>
        <dbReference type="Proteomes" id="UP000254603"/>
    </source>
</evidence>
<evidence type="ECO:0000256" key="1">
    <source>
        <dbReference type="SAM" id="Phobius"/>
    </source>
</evidence>
<reference evidence="2 5" key="2">
    <citation type="submission" date="2020-12" db="EMBL/GenBank/DDBJ databases">
        <title>FDA dAtabase for Regulatory Grade micrObial Sequences (FDA-ARGOS): Supporting development and validation of Infectious Disease Dx tests.</title>
        <authorList>
            <person name="Sproer C."/>
            <person name="Gronow S."/>
            <person name="Severitt S."/>
            <person name="Schroder I."/>
            <person name="Tallon L."/>
            <person name="Sadzewicz L."/>
            <person name="Zhao X."/>
            <person name="Boylan J."/>
            <person name="Ott S."/>
            <person name="Bowen H."/>
            <person name="Vavikolanu K."/>
            <person name="Mehta A."/>
            <person name="Aluvathingal J."/>
            <person name="Nadendla S."/>
            <person name="Lowell S."/>
            <person name="Myers T."/>
            <person name="Yan Y."/>
            <person name="Sichtig H."/>
        </authorList>
    </citation>
    <scope>NUCLEOTIDE SEQUENCE [LARGE SCALE GENOMIC DNA]</scope>
    <source>
        <strain evidence="2 5">FDAARGOS_872</strain>
    </source>
</reference>
<evidence type="ECO:0000313" key="5">
    <source>
        <dbReference type="Proteomes" id="UP000594903"/>
    </source>
</evidence>
<proteinExistence type="predicted"/>
<organism evidence="3 4">
    <name type="scientific">Oligella ureolytica</name>
    <dbReference type="NCBI Taxonomy" id="90244"/>
    <lineage>
        <taxon>Bacteria</taxon>
        <taxon>Pseudomonadati</taxon>
        <taxon>Pseudomonadota</taxon>
        <taxon>Betaproteobacteria</taxon>
        <taxon>Burkholderiales</taxon>
        <taxon>Alcaligenaceae</taxon>
        <taxon>Oligella</taxon>
    </lineage>
</organism>
<keyword evidence="1" id="KW-0812">Transmembrane</keyword>
<evidence type="ECO:0000313" key="2">
    <source>
        <dbReference type="EMBL" id="QPT39465.1"/>
    </source>
</evidence>
<gene>
    <name evidence="2" type="ORF">I6G29_09910</name>
    <name evidence="3" type="ORF">NCTC11997_02048</name>
</gene>
<dbReference type="EMBL" id="CP065725">
    <property type="protein sequence ID" value="QPT39465.1"/>
    <property type="molecule type" value="Genomic_DNA"/>
</dbReference>
<dbReference type="RefSeq" id="WP_018575365.1">
    <property type="nucleotide sequence ID" value="NZ_CP065725.1"/>
</dbReference>
<dbReference type="AlphaFoldDB" id="A0A378XGD2"/>
<sequence length="105" mass="11760">MNSRIDFAQEASIGLFEWALIIVIVLLAGIYLWRKYFIKKGCAGCASSDGKCPSTSQLKAPNNEEVSSSIAIDGHQQREWPLRHVEVIPLQHFQKHEGKKTKHGA</sequence>
<feature type="transmembrane region" description="Helical" evidence="1">
    <location>
        <begin position="12"/>
        <end position="33"/>
    </location>
</feature>
<dbReference type="Proteomes" id="UP000594903">
    <property type="component" value="Chromosome"/>
</dbReference>
<keyword evidence="5" id="KW-1185">Reference proteome</keyword>